<dbReference type="AlphaFoldDB" id="A0A8J3CTT4"/>
<keyword evidence="4" id="KW-1185">Reference proteome</keyword>
<evidence type="ECO:0000313" key="3">
    <source>
        <dbReference type="EMBL" id="GHB00623.1"/>
    </source>
</evidence>
<organism evidence="3 4">
    <name type="scientific">Algimonas arctica</name>
    <dbReference type="NCBI Taxonomy" id="1479486"/>
    <lineage>
        <taxon>Bacteria</taxon>
        <taxon>Pseudomonadati</taxon>
        <taxon>Pseudomonadota</taxon>
        <taxon>Alphaproteobacteria</taxon>
        <taxon>Maricaulales</taxon>
        <taxon>Robiginitomaculaceae</taxon>
        <taxon>Algimonas</taxon>
    </lineage>
</organism>
<accession>A0A8J3CTT4</accession>
<feature type="region of interest" description="Disordered" evidence="2">
    <location>
        <begin position="1"/>
        <end position="27"/>
    </location>
</feature>
<feature type="coiled-coil region" evidence="1">
    <location>
        <begin position="63"/>
        <end position="90"/>
    </location>
</feature>
<proteinExistence type="predicted"/>
<reference evidence="3" key="1">
    <citation type="journal article" date="2014" name="Int. J. Syst. Evol. Microbiol.">
        <title>Complete genome sequence of Corynebacterium casei LMG S-19264T (=DSM 44701T), isolated from a smear-ripened cheese.</title>
        <authorList>
            <consortium name="US DOE Joint Genome Institute (JGI-PGF)"/>
            <person name="Walter F."/>
            <person name="Albersmeier A."/>
            <person name="Kalinowski J."/>
            <person name="Ruckert C."/>
        </authorList>
    </citation>
    <scope>NUCLEOTIDE SEQUENCE</scope>
    <source>
        <strain evidence="3">KCTC 32513</strain>
    </source>
</reference>
<evidence type="ECO:0000313" key="4">
    <source>
        <dbReference type="Proteomes" id="UP000634004"/>
    </source>
</evidence>
<comment type="caution">
    <text evidence="3">The sequence shown here is derived from an EMBL/GenBank/DDBJ whole genome shotgun (WGS) entry which is preliminary data.</text>
</comment>
<name>A0A8J3CTT4_9PROT</name>
<dbReference type="RefSeq" id="WP_189498829.1">
    <property type="nucleotide sequence ID" value="NZ_BMZH01000011.1"/>
</dbReference>
<keyword evidence="1" id="KW-0175">Coiled coil</keyword>
<dbReference type="Proteomes" id="UP000634004">
    <property type="component" value="Unassembled WGS sequence"/>
</dbReference>
<protein>
    <submittedName>
        <fullName evidence="3">Uncharacterized protein</fullName>
    </submittedName>
</protein>
<gene>
    <name evidence="3" type="ORF">GCM10009069_24360</name>
</gene>
<sequence>MASLHTIPITPTPASVTQARAVRTDDRQIPVEQAVDMAPETRKLPDAPIDKALSDIRPVIERLDGAKDVAETLEVEVRDQDDRAMQANDAYQTLRQPDEEKTSVGTA</sequence>
<evidence type="ECO:0000256" key="1">
    <source>
        <dbReference type="SAM" id="Coils"/>
    </source>
</evidence>
<dbReference type="EMBL" id="BMZH01000011">
    <property type="protein sequence ID" value="GHB00623.1"/>
    <property type="molecule type" value="Genomic_DNA"/>
</dbReference>
<reference evidence="3" key="2">
    <citation type="submission" date="2020-09" db="EMBL/GenBank/DDBJ databases">
        <authorList>
            <person name="Sun Q."/>
            <person name="Kim S."/>
        </authorList>
    </citation>
    <scope>NUCLEOTIDE SEQUENCE</scope>
    <source>
        <strain evidence="3">KCTC 32513</strain>
    </source>
</reference>
<evidence type="ECO:0000256" key="2">
    <source>
        <dbReference type="SAM" id="MobiDB-lite"/>
    </source>
</evidence>